<dbReference type="InterPro" id="IPR051678">
    <property type="entry name" value="AGP_Transferase"/>
</dbReference>
<dbReference type="Proteomes" id="UP000315783">
    <property type="component" value="Unassembled WGS sequence"/>
</dbReference>
<dbReference type="EMBL" id="SPUK01000001">
    <property type="protein sequence ID" value="TQW01206.1"/>
    <property type="molecule type" value="Genomic_DNA"/>
</dbReference>
<feature type="region of interest" description="Disordered" evidence="1">
    <location>
        <begin position="374"/>
        <end position="398"/>
    </location>
</feature>
<reference evidence="2 3" key="1">
    <citation type="journal article" date="2019" name="Appl. Microbiol. Biotechnol.">
        <title>Genome sequence of Isaria javanica and comparative genome analysis insights into family S53 peptidase evolution in fungal entomopathogens.</title>
        <authorList>
            <person name="Lin R."/>
            <person name="Zhang X."/>
            <person name="Xin B."/>
            <person name="Zou M."/>
            <person name="Gao Y."/>
            <person name="Qin F."/>
            <person name="Hu Q."/>
            <person name="Xie B."/>
            <person name="Cheng X."/>
        </authorList>
    </citation>
    <scope>NUCLEOTIDE SEQUENCE [LARGE SCALE GENOMIC DNA]</scope>
    <source>
        <strain evidence="2 3">IJ1G</strain>
    </source>
</reference>
<evidence type="ECO:0000256" key="1">
    <source>
        <dbReference type="SAM" id="MobiDB-lite"/>
    </source>
</evidence>
<dbReference type="GO" id="GO:0016301">
    <property type="term" value="F:kinase activity"/>
    <property type="evidence" value="ECO:0007669"/>
    <property type="project" value="UniProtKB-KW"/>
</dbReference>
<protein>
    <submittedName>
        <fullName evidence="2">Protein kinase-like domain</fullName>
    </submittedName>
</protein>
<dbReference type="PANTHER" id="PTHR21310:SF15">
    <property type="entry name" value="AMINOGLYCOSIDE PHOSPHOTRANSFERASE DOMAIN-CONTAINING PROTEIN"/>
    <property type="match status" value="1"/>
</dbReference>
<organism evidence="2 3">
    <name type="scientific">Cordyceps javanica</name>
    <dbReference type="NCBI Taxonomy" id="43265"/>
    <lineage>
        <taxon>Eukaryota</taxon>
        <taxon>Fungi</taxon>
        <taxon>Dikarya</taxon>
        <taxon>Ascomycota</taxon>
        <taxon>Pezizomycotina</taxon>
        <taxon>Sordariomycetes</taxon>
        <taxon>Hypocreomycetidae</taxon>
        <taxon>Hypocreales</taxon>
        <taxon>Cordycipitaceae</taxon>
        <taxon>Cordyceps</taxon>
    </lineage>
</organism>
<accession>A0A545WEE8</accession>
<evidence type="ECO:0000313" key="3">
    <source>
        <dbReference type="Proteomes" id="UP000315783"/>
    </source>
</evidence>
<keyword evidence="2" id="KW-0808">Transferase</keyword>
<sequence>MNHFMETAGVLQPGPRRRPQHCINLRNLELTLLALNLGGNFVYEAEIHGSRFVLFRFLREDGSKIALRVQQQWPIATHPEIIQTVVRREVYVLKKLESVQFQYSPKCLAFDFSFNNPIRHPFVVLNWVEGQQLIWTKDHPPMEQRMRIMSQLFQIQLELIDISLESGAETARQFYSRLIHDKLMVAPRGPPGAGGMPTQEDYWSQLMHLEVILGSRQDDKNYAIAHNNVTADNIIIDQDYNIECIIGWSHGGVYPIAQAATLPRLFIPNPRTANPLEAHLAAQTAVGDKIQYRHPLNLFNLALTPAKQAMIDWQSGNYADFRALYMLSMRHSDVHAWLARYGWRPPYCHSYNEVPRPPMPPPPPPPLRVEANVRIEDMTGDESGPLQEEAETNSSPSS</sequence>
<keyword evidence="3" id="KW-1185">Reference proteome</keyword>
<evidence type="ECO:0000313" key="2">
    <source>
        <dbReference type="EMBL" id="TQW01206.1"/>
    </source>
</evidence>
<gene>
    <name evidence="2" type="ORF">IF1G_01137</name>
</gene>
<dbReference type="AlphaFoldDB" id="A0A545WEE8"/>
<comment type="caution">
    <text evidence="2">The sequence shown here is derived from an EMBL/GenBank/DDBJ whole genome shotgun (WGS) entry which is preliminary data.</text>
</comment>
<dbReference type="PANTHER" id="PTHR21310">
    <property type="entry name" value="AMINOGLYCOSIDE PHOSPHOTRANSFERASE-RELATED-RELATED"/>
    <property type="match status" value="1"/>
</dbReference>
<proteinExistence type="predicted"/>
<dbReference type="InterPro" id="IPR011009">
    <property type="entry name" value="Kinase-like_dom_sf"/>
</dbReference>
<dbReference type="STRING" id="43265.A0A545WEE8"/>
<name>A0A545WEE8_9HYPO</name>
<dbReference type="SUPFAM" id="SSF56112">
    <property type="entry name" value="Protein kinase-like (PK-like)"/>
    <property type="match status" value="1"/>
</dbReference>
<dbReference type="OrthoDB" id="5327538at2759"/>
<keyword evidence="2" id="KW-0418">Kinase</keyword>